<keyword evidence="3" id="KW-1003">Cell membrane</keyword>
<feature type="transmembrane region" description="Helical" evidence="9">
    <location>
        <begin position="50"/>
        <end position="73"/>
    </location>
</feature>
<evidence type="ECO:0000256" key="6">
    <source>
        <dbReference type="ARBA" id="ARBA00022989"/>
    </source>
</evidence>
<dbReference type="Proteomes" id="UP000617041">
    <property type="component" value="Unassembled WGS sequence"/>
</dbReference>
<evidence type="ECO:0000256" key="7">
    <source>
        <dbReference type="ARBA" id="ARBA00023136"/>
    </source>
</evidence>
<reference evidence="11" key="1">
    <citation type="submission" date="2020-12" db="EMBL/GenBank/DDBJ databases">
        <title>Ramlibacter sp. nov., isolated from a freshwater alga, Cryptomonas.</title>
        <authorList>
            <person name="Kim H.M."/>
            <person name="Jeon C.O."/>
        </authorList>
    </citation>
    <scope>NUCLEOTIDE SEQUENCE</scope>
    <source>
        <strain evidence="11">CrO1</strain>
    </source>
</reference>
<keyword evidence="4 9" id="KW-0997">Cell inner membrane</keyword>
<evidence type="ECO:0000256" key="3">
    <source>
        <dbReference type="ARBA" id="ARBA00022475"/>
    </source>
</evidence>
<evidence type="ECO:0000256" key="8">
    <source>
        <dbReference type="ARBA" id="ARBA00038436"/>
    </source>
</evidence>
<comment type="function">
    <text evidence="9">Part of the tripartite ATP-independent periplasmic (TRAP) transport system.</text>
</comment>
<dbReference type="InterPro" id="IPR007387">
    <property type="entry name" value="TRAP_DctQ"/>
</dbReference>
<organism evidence="11 12">
    <name type="scientific">Ramlibacter algicola</name>
    <dbReference type="NCBI Taxonomy" id="2795217"/>
    <lineage>
        <taxon>Bacteria</taxon>
        <taxon>Pseudomonadati</taxon>
        <taxon>Pseudomonadota</taxon>
        <taxon>Betaproteobacteria</taxon>
        <taxon>Burkholderiales</taxon>
        <taxon>Comamonadaceae</taxon>
        <taxon>Ramlibacter</taxon>
    </lineage>
</organism>
<dbReference type="PANTHER" id="PTHR35011">
    <property type="entry name" value="2,3-DIKETO-L-GULONATE TRAP TRANSPORTER SMALL PERMEASE PROTEIN YIAM"/>
    <property type="match status" value="1"/>
</dbReference>
<dbReference type="PANTHER" id="PTHR35011:SF5">
    <property type="entry name" value="SIALIC ACID TRAP TRANSPORTER SMALL PERMEASE PROTEIN SIAQ"/>
    <property type="match status" value="1"/>
</dbReference>
<comment type="subunit">
    <text evidence="9">The complex comprises the extracytoplasmic solute receptor protein and the two transmembrane proteins.</text>
</comment>
<evidence type="ECO:0000256" key="1">
    <source>
        <dbReference type="ARBA" id="ARBA00004429"/>
    </source>
</evidence>
<protein>
    <recommendedName>
        <fullName evidence="9">TRAP transporter small permease protein</fullName>
    </recommendedName>
</protein>
<keyword evidence="6 9" id="KW-1133">Transmembrane helix</keyword>
<evidence type="ECO:0000256" key="5">
    <source>
        <dbReference type="ARBA" id="ARBA00022692"/>
    </source>
</evidence>
<evidence type="ECO:0000256" key="2">
    <source>
        <dbReference type="ARBA" id="ARBA00022448"/>
    </source>
</evidence>
<name>A0A934UQ09_9BURK</name>
<accession>A0A934UQ09</accession>
<gene>
    <name evidence="11" type="ORF">I8E28_05940</name>
</gene>
<dbReference type="EMBL" id="JAEDAO010000001">
    <property type="protein sequence ID" value="MBK0392124.1"/>
    <property type="molecule type" value="Genomic_DNA"/>
</dbReference>
<feature type="transmembrane region" description="Helical" evidence="9">
    <location>
        <begin position="12"/>
        <end position="38"/>
    </location>
</feature>
<evidence type="ECO:0000259" key="10">
    <source>
        <dbReference type="Pfam" id="PF04290"/>
    </source>
</evidence>
<evidence type="ECO:0000256" key="9">
    <source>
        <dbReference type="RuleBase" id="RU369079"/>
    </source>
</evidence>
<keyword evidence="5 9" id="KW-0812">Transmembrane</keyword>
<feature type="domain" description="Tripartite ATP-independent periplasmic transporters DctQ component" evidence="10">
    <location>
        <begin position="34"/>
        <end position="157"/>
    </location>
</feature>
<comment type="subcellular location">
    <subcellularLocation>
        <location evidence="1 9">Cell inner membrane</location>
        <topology evidence="1 9">Multi-pass membrane protein</topology>
    </subcellularLocation>
</comment>
<feature type="transmembrane region" description="Helical" evidence="9">
    <location>
        <begin position="135"/>
        <end position="157"/>
    </location>
</feature>
<comment type="similarity">
    <text evidence="8 9">Belongs to the TRAP transporter small permease family.</text>
</comment>
<keyword evidence="12" id="KW-1185">Reference proteome</keyword>
<dbReference type="RefSeq" id="WP_200787074.1">
    <property type="nucleotide sequence ID" value="NZ_JAEDAO010000001.1"/>
</dbReference>
<proteinExistence type="inferred from homology"/>
<feature type="transmembrane region" description="Helical" evidence="9">
    <location>
        <begin position="94"/>
        <end position="115"/>
    </location>
</feature>
<dbReference type="Pfam" id="PF04290">
    <property type="entry name" value="DctQ"/>
    <property type="match status" value="1"/>
</dbReference>
<evidence type="ECO:0000256" key="4">
    <source>
        <dbReference type="ARBA" id="ARBA00022519"/>
    </source>
</evidence>
<comment type="caution">
    <text evidence="11">The sequence shown here is derived from an EMBL/GenBank/DDBJ whole genome shotgun (WGS) entry which is preliminary data.</text>
</comment>
<keyword evidence="2 9" id="KW-0813">Transport</keyword>
<keyword evidence="7 9" id="KW-0472">Membrane</keyword>
<dbReference type="GO" id="GO:0022857">
    <property type="term" value="F:transmembrane transporter activity"/>
    <property type="evidence" value="ECO:0007669"/>
    <property type="project" value="UniProtKB-UniRule"/>
</dbReference>
<dbReference type="GO" id="GO:0015740">
    <property type="term" value="P:C4-dicarboxylate transport"/>
    <property type="evidence" value="ECO:0007669"/>
    <property type="project" value="TreeGrafter"/>
</dbReference>
<dbReference type="AlphaFoldDB" id="A0A934UQ09"/>
<evidence type="ECO:0000313" key="12">
    <source>
        <dbReference type="Proteomes" id="UP000617041"/>
    </source>
</evidence>
<dbReference type="InterPro" id="IPR055348">
    <property type="entry name" value="DctQ"/>
</dbReference>
<evidence type="ECO:0000313" key="11">
    <source>
        <dbReference type="EMBL" id="MBK0392124.1"/>
    </source>
</evidence>
<dbReference type="GO" id="GO:0005886">
    <property type="term" value="C:plasma membrane"/>
    <property type="evidence" value="ECO:0007669"/>
    <property type="project" value="UniProtKB-SubCell"/>
</dbReference>
<sequence length="175" mass="18877">MTQNVSGRVGAAVLAGLDTGLCAICAATIVAFSVMLIAQVGLRQIGEPLFWIEEVCQYLMVYLCFLGTAIAWGRREHLVVDFLPSLLPDTPRKVLTFAVDAVVLVFAAWAAWASAEFALYSMRKISISLEAPVGYGYLGAPIGFAIVSLQSLIFMVCGEKGQVLSRQPELEEVGM</sequence>